<evidence type="ECO:0000259" key="14">
    <source>
        <dbReference type="PROSITE" id="PS51192"/>
    </source>
</evidence>
<evidence type="ECO:0000256" key="10">
    <source>
        <dbReference type="ARBA" id="ARBA00023242"/>
    </source>
</evidence>
<dbReference type="InterPro" id="IPR014001">
    <property type="entry name" value="Helicase_ATP-bd"/>
</dbReference>
<evidence type="ECO:0000256" key="4">
    <source>
        <dbReference type="ARBA" id="ARBA00022741"/>
    </source>
</evidence>
<dbReference type="Pfam" id="PF00271">
    <property type="entry name" value="Helicase_C"/>
    <property type="match status" value="1"/>
</dbReference>
<feature type="compositionally biased region" description="Polar residues" evidence="13">
    <location>
        <begin position="108"/>
        <end position="118"/>
    </location>
</feature>
<dbReference type="InterPro" id="IPR027417">
    <property type="entry name" value="P-loop_NTPase"/>
</dbReference>
<evidence type="ECO:0000256" key="6">
    <source>
        <dbReference type="ARBA" id="ARBA00022806"/>
    </source>
</evidence>
<comment type="function">
    <text evidence="11">DNA helicase that possesses intrinsic ATP-dependent nucleosome-remodeling activity and is both required for DNA repair and heterochromatin organization. Promotes DNA end resection of double-strand breaks (DSBs) following DNA damage: probably acts by weakening histone DNA interactions in nucleosomes flanking DSBs.</text>
</comment>
<dbReference type="PROSITE" id="PS51192">
    <property type="entry name" value="HELICASE_ATP_BIND_1"/>
    <property type="match status" value="1"/>
</dbReference>
<dbReference type="Pfam" id="PF00176">
    <property type="entry name" value="SNF2-rel_dom"/>
    <property type="match status" value="1"/>
</dbReference>
<evidence type="ECO:0000256" key="3">
    <source>
        <dbReference type="ARBA" id="ARBA00012551"/>
    </source>
</evidence>
<evidence type="ECO:0000256" key="7">
    <source>
        <dbReference type="ARBA" id="ARBA00022840"/>
    </source>
</evidence>
<evidence type="ECO:0000256" key="13">
    <source>
        <dbReference type="SAM" id="MobiDB-lite"/>
    </source>
</evidence>
<keyword evidence="4" id="KW-0547">Nucleotide-binding</keyword>
<evidence type="ECO:0000313" key="17">
    <source>
        <dbReference type="Proteomes" id="UP001196413"/>
    </source>
</evidence>
<feature type="domain" description="Helicase C-terminal" evidence="15">
    <location>
        <begin position="724"/>
        <end position="883"/>
    </location>
</feature>
<evidence type="ECO:0000256" key="9">
    <source>
        <dbReference type="ARBA" id="ARBA00023125"/>
    </source>
</evidence>
<feature type="compositionally biased region" description="Acidic residues" evidence="13">
    <location>
        <begin position="227"/>
        <end position="243"/>
    </location>
</feature>
<dbReference type="EC" id="3.6.4.12" evidence="3"/>
<keyword evidence="9" id="KW-0238">DNA-binding</keyword>
<keyword evidence="10" id="KW-0539">Nucleus</keyword>
<dbReference type="GO" id="GO:0005524">
    <property type="term" value="F:ATP binding"/>
    <property type="evidence" value="ECO:0007669"/>
    <property type="project" value="UniProtKB-KW"/>
</dbReference>
<dbReference type="GO" id="GO:0016787">
    <property type="term" value="F:hydrolase activity"/>
    <property type="evidence" value="ECO:0007669"/>
    <property type="project" value="UniProtKB-KW"/>
</dbReference>
<dbReference type="PANTHER" id="PTHR10799">
    <property type="entry name" value="SNF2/RAD54 HELICASE FAMILY"/>
    <property type="match status" value="1"/>
</dbReference>
<keyword evidence="17" id="KW-1185">Reference proteome</keyword>
<keyword evidence="5" id="KW-0378">Hydrolase</keyword>
<evidence type="ECO:0000256" key="11">
    <source>
        <dbReference type="ARBA" id="ARBA00059294"/>
    </source>
</evidence>
<dbReference type="Proteomes" id="UP001196413">
    <property type="component" value="Unassembled WGS sequence"/>
</dbReference>
<dbReference type="FunFam" id="3.40.50.10810:FF:000014">
    <property type="entry name" value="SWI/SNF-related matrix-associated actin-dependent regulator of chromatin subfamily A containing DEAD/H box 1"/>
    <property type="match status" value="1"/>
</dbReference>
<dbReference type="InterPro" id="IPR049730">
    <property type="entry name" value="SNF2/RAD54-like_C"/>
</dbReference>
<dbReference type="EMBL" id="JAHQIW010007404">
    <property type="protein sequence ID" value="KAJ1374139.1"/>
    <property type="molecule type" value="Genomic_DNA"/>
</dbReference>
<dbReference type="InterPro" id="IPR000330">
    <property type="entry name" value="SNF2_N"/>
</dbReference>
<reference evidence="16" key="1">
    <citation type="submission" date="2021-06" db="EMBL/GenBank/DDBJ databases">
        <title>Parelaphostrongylus tenuis whole genome reference sequence.</title>
        <authorList>
            <person name="Garwood T.J."/>
            <person name="Larsen P.A."/>
            <person name="Fountain-Jones N.M."/>
            <person name="Garbe J.R."/>
            <person name="Macchietto M.G."/>
            <person name="Kania S.A."/>
            <person name="Gerhold R.W."/>
            <person name="Richards J.E."/>
            <person name="Wolf T.M."/>
        </authorList>
    </citation>
    <scope>NUCLEOTIDE SEQUENCE</scope>
    <source>
        <strain evidence="16">MNPRO001-30</strain>
        <tissue evidence="16">Meninges</tissue>
    </source>
</reference>
<dbReference type="InterPro" id="IPR038718">
    <property type="entry name" value="SNF2-like_sf"/>
</dbReference>
<dbReference type="AlphaFoldDB" id="A0AAD5RDA1"/>
<dbReference type="SUPFAM" id="SSF52540">
    <property type="entry name" value="P-loop containing nucleoside triphosphate hydrolases"/>
    <property type="match status" value="2"/>
</dbReference>
<gene>
    <name evidence="16" type="ORF">KIN20_036760</name>
</gene>
<feature type="compositionally biased region" description="Acidic residues" evidence="13">
    <location>
        <begin position="77"/>
        <end position="90"/>
    </location>
</feature>
<sequence>MFNGRTHGRRIAHTSTPASDEMMESLQHKRLSLAKAAASIKTKKARVPSQNCLITQFVSTSAKAKRRNRGGKGDDSFVSDEELHDADEDISPTYEERSPRKKRRETRSSGTVCVSSPNAALGLGHSRTQEKKTRTLSESSGEEWLCKPRLKGIPERNANSSLDTPIKKHNRRELIVSDDSESENEEKRNSLSLSTKAAKEGTKCGRKRKLLSPDEDCVDGGNGKDSEPDEESYPSDGSEDGDELYTHNEVMDNVMRDCLDFFNTASRSQLLSTPRVTDRIATKVITERPFDTFAHLESAIAEIPRGIGALNSYMEFLKNRGILEKILDDCKDHSLAVAAEFEQRTNHISRPKLLESGCKLHEYQTTGLNWLVLMHEKGFNCILGDEMGLGKTIQVIAFLAYLKEAKVRGPHLIVVPSSTIENWIAELTKWCPKVNVLTYYGAQEERRKLRHMAKKRKEDVDVILTTYNMISSKHDDKKFFKNFSLNYVIYDEGHMLKNCSTDRYRNLMKVKGKRKILMTGTPLQNNLIELISLIYFVMTDIFTKYCEDIAQLLQHFKQQGPALESASSDMYQKDRIEQAKLILQPYMLRRLKLQVLGHLPEKHDDVIEVEMSECQKELYETVLDSVRGIDGDGNNAYGALMYLRQVANHPLLKRVHYTDSVVDTVAKTLCSKEKAYEKKRWEYVAEELAFQSDFQLHKLCEKFGSTKKYMLNEDLALDSGKCRMLDELLPKIKERGDKVLVFSQFTSMLDILEVYLRIRKYAFRRLDGSTPVMERQEIINEFNNEPELFVFLLSTRAGGLGINLTSANHIILHDIDFNPYNDKQAEDRCHRMGQEKSVFVTRLVSKDTVEEDIYRLARKKLQLEKAVTAGVEEGHIEEIDEISCGSAREEKPDSDTLNLLLNNALKRKYKKGSA</sequence>
<protein>
    <recommendedName>
        <fullName evidence="12">SWI/SNF-related matrix-associated actin-dependent regulator of chromatin subfamily A containing DEAD/H box 1 homolog</fullName>
        <ecNumber evidence="3">3.6.4.12</ecNumber>
    </recommendedName>
</protein>
<feature type="compositionally biased region" description="Basic residues" evidence="13">
    <location>
        <begin position="1"/>
        <end position="12"/>
    </location>
</feature>
<feature type="region of interest" description="Disordered" evidence="13">
    <location>
        <begin position="59"/>
        <end position="244"/>
    </location>
</feature>
<evidence type="ECO:0000256" key="1">
    <source>
        <dbReference type="ARBA" id="ARBA00004123"/>
    </source>
</evidence>
<keyword evidence="8" id="KW-0156">Chromatin regulator</keyword>
<dbReference type="Gene3D" id="3.40.50.10810">
    <property type="entry name" value="Tandem AAA-ATPase domain"/>
    <property type="match status" value="1"/>
</dbReference>
<feature type="region of interest" description="Disordered" evidence="13">
    <location>
        <begin position="1"/>
        <end position="24"/>
    </location>
</feature>
<dbReference type="InterPro" id="IPR001650">
    <property type="entry name" value="Helicase_C-like"/>
</dbReference>
<name>A0AAD5RDA1_PARTN</name>
<feature type="domain" description="Helicase ATP-binding" evidence="14">
    <location>
        <begin position="372"/>
        <end position="540"/>
    </location>
</feature>
<dbReference type="SMART" id="SM00487">
    <property type="entry name" value="DEXDc"/>
    <property type="match status" value="1"/>
</dbReference>
<dbReference type="CDD" id="cd17998">
    <property type="entry name" value="DEXHc_SMARCAD1"/>
    <property type="match status" value="1"/>
</dbReference>
<comment type="similarity">
    <text evidence="2">Belongs to the SNF2/RAD54 helicase family.</text>
</comment>
<evidence type="ECO:0000256" key="5">
    <source>
        <dbReference type="ARBA" id="ARBA00022801"/>
    </source>
</evidence>
<comment type="subcellular location">
    <subcellularLocation>
        <location evidence="1">Nucleus</location>
    </subcellularLocation>
</comment>
<evidence type="ECO:0000256" key="2">
    <source>
        <dbReference type="ARBA" id="ARBA00007025"/>
    </source>
</evidence>
<dbReference type="Gene3D" id="3.40.50.300">
    <property type="entry name" value="P-loop containing nucleotide triphosphate hydrolases"/>
    <property type="match status" value="1"/>
</dbReference>
<proteinExistence type="inferred from homology"/>
<dbReference type="SMART" id="SM00490">
    <property type="entry name" value="HELICc"/>
    <property type="match status" value="1"/>
</dbReference>
<dbReference type="GO" id="GO:0005634">
    <property type="term" value="C:nucleus"/>
    <property type="evidence" value="ECO:0007669"/>
    <property type="project" value="UniProtKB-SubCell"/>
</dbReference>
<dbReference type="GO" id="GO:0003677">
    <property type="term" value="F:DNA binding"/>
    <property type="evidence" value="ECO:0007669"/>
    <property type="project" value="UniProtKB-KW"/>
</dbReference>
<evidence type="ECO:0000313" key="16">
    <source>
        <dbReference type="EMBL" id="KAJ1374139.1"/>
    </source>
</evidence>
<evidence type="ECO:0000256" key="8">
    <source>
        <dbReference type="ARBA" id="ARBA00022853"/>
    </source>
</evidence>
<dbReference type="GO" id="GO:0005694">
    <property type="term" value="C:chromosome"/>
    <property type="evidence" value="ECO:0007669"/>
    <property type="project" value="UniProtKB-ARBA"/>
</dbReference>
<dbReference type="GO" id="GO:0006325">
    <property type="term" value="P:chromatin organization"/>
    <property type="evidence" value="ECO:0007669"/>
    <property type="project" value="UniProtKB-KW"/>
</dbReference>
<dbReference type="PROSITE" id="PS51194">
    <property type="entry name" value="HELICASE_CTER"/>
    <property type="match status" value="1"/>
</dbReference>
<comment type="caution">
    <text evidence="16">The sequence shown here is derived from an EMBL/GenBank/DDBJ whole genome shotgun (WGS) entry which is preliminary data.</text>
</comment>
<keyword evidence="6" id="KW-0347">Helicase</keyword>
<organism evidence="16 17">
    <name type="scientific">Parelaphostrongylus tenuis</name>
    <name type="common">Meningeal worm</name>
    <dbReference type="NCBI Taxonomy" id="148309"/>
    <lineage>
        <taxon>Eukaryota</taxon>
        <taxon>Metazoa</taxon>
        <taxon>Ecdysozoa</taxon>
        <taxon>Nematoda</taxon>
        <taxon>Chromadorea</taxon>
        <taxon>Rhabditida</taxon>
        <taxon>Rhabditina</taxon>
        <taxon>Rhabditomorpha</taxon>
        <taxon>Strongyloidea</taxon>
        <taxon>Metastrongylidae</taxon>
        <taxon>Parelaphostrongylus</taxon>
    </lineage>
</organism>
<evidence type="ECO:0000259" key="15">
    <source>
        <dbReference type="PROSITE" id="PS51194"/>
    </source>
</evidence>
<dbReference type="CDD" id="cd18793">
    <property type="entry name" value="SF2_C_SNF"/>
    <property type="match status" value="1"/>
</dbReference>
<accession>A0AAD5RDA1</accession>
<dbReference type="GO" id="GO:0003678">
    <property type="term" value="F:DNA helicase activity"/>
    <property type="evidence" value="ECO:0007669"/>
    <property type="project" value="UniProtKB-EC"/>
</dbReference>
<evidence type="ECO:0000256" key="12">
    <source>
        <dbReference type="ARBA" id="ARBA00069890"/>
    </source>
</evidence>
<keyword evidence="7" id="KW-0067">ATP-binding</keyword>